<comment type="subcellular location">
    <subcellularLocation>
        <location evidence="1">Golgi apparatus membrane</location>
        <topology evidence="1">Single-pass type II membrane protein</topology>
    </subcellularLocation>
</comment>
<evidence type="ECO:0000256" key="2">
    <source>
        <dbReference type="ARBA" id="ARBA00006003"/>
    </source>
</evidence>
<dbReference type="GO" id="GO:0008373">
    <property type="term" value="F:sialyltransferase activity"/>
    <property type="evidence" value="ECO:0007669"/>
    <property type="project" value="InterPro"/>
</dbReference>
<evidence type="ECO:0000313" key="12">
    <source>
        <dbReference type="EMBL" id="EPS74607.1"/>
    </source>
</evidence>
<feature type="non-terminal residue" evidence="12">
    <location>
        <position position="462"/>
    </location>
</feature>
<keyword evidence="4 12" id="KW-0808">Transferase</keyword>
<keyword evidence="6" id="KW-0735">Signal-anchor</keyword>
<dbReference type="GO" id="GO:0009846">
    <property type="term" value="P:pollen germination"/>
    <property type="evidence" value="ECO:0007669"/>
    <property type="project" value="InterPro"/>
</dbReference>
<dbReference type="Gene3D" id="3.90.1480.20">
    <property type="entry name" value="Glycosyl transferase family 29"/>
    <property type="match status" value="1"/>
</dbReference>
<evidence type="ECO:0000256" key="11">
    <source>
        <dbReference type="SAM" id="Phobius"/>
    </source>
</evidence>
<dbReference type="InterPro" id="IPR044782">
    <property type="entry name" value="SIA1/STLP5"/>
</dbReference>
<keyword evidence="10" id="KW-0325">Glycoprotein</keyword>
<comment type="caution">
    <text evidence="12">The sequence shown here is derived from an EMBL/GenBank/DDBJ whole genome shotgun (WGS) entry which is preliminary data.</text>
</comment>
<keyword evidence="8" id="KW-0333">Golgi apparatus</keyword>
<evidence type="ECO:0000256" key="6">
    <source>
        <dbReference type="ARBA" id="ARBA00022968"/>
    </source>
</evidence>
<evidence type="ECO:0000256" key="8">
    <source>
        <dbReference type="ARBA" id="ARBA00023034"/>
    </source>
</evidence>
<evidence type="ECO:0000256" key="4">
    <source>
        <dbReference type="ARBA" id="ARBA00022679"/>
    </source>
</evidence>
<keyword evidence="13" id="KW-1185">Reference proteome</keyword>
<name>S8ENZ0_9LAMI</name>
<feature type="transmembrane region" description="Helical" evidence="11">
    <location>
        <begin position="12"/>
        <end position="33"/>
    </location>
</feature>
<dbReference type="AlphaFoldDB" id="S8ENZ0"/>
<evidence type="ECO:0000256" key="9">
    <source>
        <dbReference type="ARBA" id="ARBA00023136"/>
    </source>
</evidence>
<evidence type="ECO:0000256" key="10">
    <source>
        <dbReference type="ARBA" id="ARBA00023180"/>
    </source>
</evidence>
<protein>
    <submittedName>
        <fullName evidence="12">Sialyltransferase-like protein</fullName>
    </submittedName>
</protein>
<sequence length="462" mass="52346">LRKASASRRPPLSNLLCAASVFALVVFSIQFSFFSGKNLTNAHAEQDIGILFEFQDTLRHCVADRGLGLTAQILDHCNLILKFPKGTNSTWYNEQFKIFEPLEYKYDVCEALLLWEQYRNMTTVLTREYLDARPSGWLEYAAKRIAQLGADKCYNKTLCEEHLNILLPKKPPFHPRQFRNCAVVGNSGDLLKTEFGKEIDSHDAVIRENEAPVNEKYAKYVGLKRDFRLVVRGAARNMITILNGSDDEVLIIKSVTHRDLSSMIKKLPNPVYLFQGIVLRRGAKGTGMKSIELALSMCDVVDIYGFTVDPGYTEWTRYFSPPRKGHNPLQGRAYYQLLECLGVIRIHSPMRDERKEGNIWSGIPDRKTISEAHSAAVRLRKNGSDSGQFRNCKVWGESPPGSVGFSGSGDMSDVRKNSNYRKWEEMGVEGLRKEAGDHRKEMEGVSLYKMDGNKLDDLVCVK</sequence>
<dbReference type="EMBL" id="AUSU01000025">
    <property type="protein sequence ID" value="EPS74607.1"/>
    <property type="molecule type" value="Genomic_DNA"/>
</dbReference>
<dbReference type="GO" id="GO:0009860">
    <property type="term" value="P:pollen tube growth"/>
    <property type="evidence" value="ECO:0007669"/>
    <property type="project" value="InterPro"/>
</dbReference>
<accession>S8ENZ0</accession>
<keyword evidence="5 11" id="KW-0812">Transmembrane</keyword>
<dbReference type="InterPro" id="IPR038578">
    <property type="entry name" value="GT29-like_sf"/>
</dbReference>
<gene>
    <name evidence="12" type="ORF">M569_00145</name>
</gene>
<dbReference type="GO" id="GO:0000139">
    <property type="term" value="C:Golgi membrane"/>
    <property type="evidence" value="ECO:0007669"/>
    <property type="project" value="UniProtKB-SubCell"/>
</dbReference>
<dbReference type="Proteomes" id="UP000015453">
    <property type="component" value="Unassembled WGS sequence"/>
</dbReference>
<keyword evidence="7 11" id="KW-1133">Transmembrane helix</keyword>
<dbReference type="OrthoDB" id="10264956at2759"/>
<evidence type="ECO:0000256" key="1">
    <source>
        <dbReference type="ARBA" id="ARBA00004323"/>
    </source>
</evidence>
<dbReference type="PANTHER" id="PTHR47486:SF1">
    <property type="entry name" value="SIALYLTRANSFERASE-LIKE PROTEIN 1"/>
    <property type="match status" value="1"/>
</dbReference>
<organism evidence="12 13">
    <name type="scientific">Genlisea aurea</name>
    <dbReference type="NCBI Taxonomy" id="192259"/>
    <lineage>
        <taxon>Eukaryota</taxon>
        <taxon>Viridiplantae</taxon>
        <taxon>Streptophyta</taxon>
        <taxon>Embryophyta</taxon>
        <taxon>Tracheophyta</taxon>
        <taxon>Spermatophyta</taxon>
        <taxon>Magnoliopsida</taxon>
        <taxon>eudicotyledons</taxon>
        <taxon>Gunneridae</taxon>
        <taxon>Pentapetalae</taxon>
        <taxon>asterids</taxon>
        <taxon>lamiids</taxon>
        <taxon>Lamiales</taxon>
        <taxon>Lentibulariaceae</taxon>
        <taxon>Genlisea</taxon>
    </lineage>
</organism>
<comment type="similarity">
    <text evidence="2">Belongs to the glycosyltransferase 29 family.</text>
</comment>
<dbReference type="PANTHER" id="PTHR47486">
    <property type="entry name" value="SIALYLTRANSFERASE-LIKE PROTEIN 1"/>
    <property type="match status" value="1"/>
</dbReference>
<evidence type="ECO:0000313" key="13">
    <source>
        <dbReference type="Proteomes" id="UP000015453"/>
    </source>
</evidence>
<keyword evidence="3 12" id="KW-0328">Glycosyltransferase</keyword>
<feature type="non-terminal residue" evidence="12">
    <location>
        <position position="1"/>
    </location>
</feature>
<dbReference type="Pfam" id="PF00777">
    <property type="entry name" value="Glyco_transf_29"/>
    <property type="match status" value="1"/>
</dbReference>
<dbReference type="CDD" id="cd19952">
    <property type="entry name" value="GT29"/>
    <property type="match status" value="1"/>
</dbReference>
<evidence type="ECO:0000256" key="7">
    <source>
        <dbReference type="ARBA" id="ARBA00022989"/>
    </source>
</evidence>
<keyword evidence="9 11" id="KW-0472">Membrane</keyword>
<proteinExistence type="inferred from homology"/>
<reference evidence="12 13" key="1">
    <citation type="journal article" date="2013" name="BMC Genomics">
        <title>The miniature genome of a carnivorous plant Genlisea aurea contains a low number of genes and short non-coding sequences.</title>
        <authorList>
            <person name="Leushkin E.V."/>
            <person name="Sutormin R.A."/>
            <person name="Nabieva E.R."/>
            <person name="Penin A.A."/>
            <person name="Kondrashov A.S."/>
            <person name="Logacheva M.D."/>
        </authorList>
    </citation>
    <scope>NUCLEOTIDE SEQUENCE [LARGE SCALE GENOMIC DNA]</scope>
</reference>
<dbReference type="InterPro" id="IPR001675">
    <property type="entry name" value="Glyco_trans_29"/>
</dbReference>
<evidence type="ECO:0000256" key="3">
    <source>
        <dbReference type="ARBA" id="ARBA00022676"/>
    </source>
</evidence>
<evidence type="ECO:0000256" key="5">
    <source>
        <dbReference type="ARBA" id="ARBA00022692"/>
    </source>
</evidence>